<dbReference type="SUPFAM" id="SSF47973">
    <property type="entry name" value="Ribosomal protein S7"/>
    <property type="match status" value="1"/>
</dbReference>
<dbReference type="PIRSF" id="PIRSF002122">
    <property type="entry name" value="RPS7p_RPS7a_RPS5e_RPS7o"/>
    <property type="match status" value="1"/>
</dbReference>
<gene>
    <name evidence="5" type="primary">rps7</name>
</gene>
<keyword evidence="5" id="KW-0496">Mitochondrion</keyword>
<comment type="similarity">
    <text evidence="1">Belongs to the universal ribosomal protein uS7 family.</text>
</comment>
<dbReference type="InterPro" id="IPR036823">
    <property type="entry name" value="Ribosomal_uS7_dom_sf"/>
</dbReference>
<reference evidence="5" key="1">
    <citation type="journal article" date="2019" name="Mitochondrial DNA Part B Resour">
        <title>Complete mitochondrial genome of a rare diatom (Bacillariophyta) Proschkinia and its phylogenetic and taxonomic implications.</title>
        <authorList>
            <person name="Gastineau R."/>
            <person name="Kim S.-Y."/>
            <person name="Lemieux C."/>
            <person name="Turmel M."/>
            <person name="Witkowski A."/>
            <person name="Park J.-G."/>
            <person name="Kim B.-S."/>
            <person name="Mann D.G."/>
            <person name="Theriot E.C."/>
        </authorList>
    </citation>
    <scope>NUCLEOTIDE SEQUENCE</scope>
</reference>
<proteinExistence type="inferred from homology"/>
<dbReference type="GO" id="GO:0005840">
    <property type="term" value="C:ribosome"/>
    <property type="evidence" value="ECO:0007669"/>
    <property type="project" value="UniProtKB-KW"/>
</dbReference>
<dbReference type="GO" id="GO:1990904">
    <property type="term" value="C:ribonucleoprotein complex"/>
    <property type="evidence" value="ECO:0007669"/>
    <property type="project" value="UniProtKB-KW"/>
</dbReference>
<evidence type="ECO:0000313" key="5">
    <source>
        <dbReference type="EMBL" id="QDA21759.1"/>
    </source>
</evidence>
<dbReference type="GO" id="GO:0006412">
    <property type="term" value="P:translation"/>
    <property type="evidence" value="ECO:0007669"/>
    <property type="project" value="InterPro"/>
</dbReference>
<evidence type="ECO:0000256" key="3">
    <source>
        <dbReference type="ARBA" id="ARBA00023274"/>
    </source>
</evidence>
<dbReference type="Pfam" id="PF00177">
    <property type="entry name" value="Ribosomal_S7"/>
    <property type="match status" value="1"/>
</dbReference>
<feature type="domain" description="Small ribosomal subunit protein uS7" evidence="4">
    <location>
        <begin position="5"/>
        <end position="128"/>
    </location>
</feature>
<protein>
    <submittedName>
        <fullName evidence="5">Ribosomal protein S7</fullName>
    </submittedName>
</protein>
<evidence type="ECO:0000256" key="1">
    <source>
        <dbReference type="ARBA" id="ARBA00007151"/>
    </source>
</evidence>
<name>A0A4Y5SED9_9STRA</name>
<geneLocation type="mitochondrion" evidence="5"/>
<organism evidence="5">
    <name type="scientific">Proschkinia sp. SZCZR1824</name>
    <dbReference type="NCBI Taxonomy" id="2588390"/>
    <lineage>
        <taxon>Eukaryota</taxon>
        <taxon>Sar</taxon>
        <taxon>Stramenopiles</taxon>
        <taxon>Ochrophyta</taxon>
        <taxon>Bacillariophyta</taxon>
        <taxon>Bacillariophyceae</taxon>
        <taxon>Bacillariophycidae</taxon>
        <taxon>Naviculales</taxon>
        <taxon>Proschkiniaceae</taxon>
        <taxon>Proschkinia</taxon>
    </lineage>
</organism>
<dbReference type="InterPro" id="IPR000235">
    <property type="entry name" value="Ribosomal_uS7"/>
</dbReference>
<evidence type="ECO:0000256" key="2">
    <source>
        <dbReference type="ARBA" id="ARBA00022980"/>
    </source>
</evidence>
<dbReference type="InterPro" id="IPR023798">
    <property type="entry name" value="Ribosomal_uS7_dom"/>
</dbReference>
<evidence type="ECO:0000259" key="4">
    <source>
        <dbReference type="Pfam" id="PF00177"/>
    </source>
</evidence>
<accession>A0A4Y5SED9</accession>
<dbReference type="Gene3D" id="1.10.455.10">
    <property type="entry name" value="Ribosomal protein S7 domain"/>
    <property type="match status" value="1"/>
</dbReference>
<keyword evidence="2 5" id="KW-0689">Ribosomal protein</keyword>
<keyword evidence="3" id="KW-0687">Ribonucleoprotein</keyword>
<dbReference type="AlphaFoldDB" id="A0A4Y5SED9"/>
<sequence>MKIKLKMINHLILNGKKETGEKEFCKNFKNLQKKSRKCSNKIFQLALISSTSVFRLHKISLKKRKKKKVQEIPGFLRNQNNRISLALKFLLQVTKHGAYSLSKNLSTEILLLSKSKSGNLSIKTEKQKAVLTKKHLFRYYRWR</sequence>
<dbReference type="EMBL" id="MH800316">
    <property type="protein sequence ID" value="QDA21759.1"/>
    <property type="molecule type" value="Genomic_DNA"/>
</dbReference>